<gene>
    <name evidence="2" type="ORF">CEJ45_08490</name>
</gene>
<name>A0A225SVX3_9BURK</name>
<sequence>MLPQATRTPTVNTDGGVNQALQVLAQTGMDLAQQYQRVDEQQQRMAAVSSMAGLNNDLHDARDSLDRDLQAGTIKPEDAMSEWQKRAAEAKKTRLDGLSQYQIDVIEPQFVATTGALGRTVQGAAIKRTQQNIGADILNTGEALQRDAMRDLPGAITKYEQILDTMGPQAGWQPEQIAKYKQSFKEGTSFNVGNAAIEGAAQTGDIGQVRAVRERLQGPEGEAIDPAKRTALITKAYAYENGIEAQAQRDRDRAQREQDALENKAVDTYNKYFDLVSQGRFLSTDAVNDLVTSTTGTRMAGPVQELVKSQAKVAGFASLPLQQQAATLERMRAAGSDPSVGVSPEEQKVQEQFQRIYDGGTKAYAENPWQAAQERGVIKDAPTIQLNDVQTAQQVLAQRMKLIGQVEIAAGRKVSPLQPQEADQIARLVKALPPDQQSGALASLGTIIGDSDRVAALAKQMHDKDQTLGLAMMLAGDRTTQGRYSSELLLRGDRAIKDKAIMIDAAKETGWRGAIANIVGDAFPNQEVRQQVINSAYLINAGLVADGGSSDPARALRLTVGSIVDRNGVKIPLPRGMEEKDFEKRLNSITTADIASQSTDQRVYVGGASIPAADFVKQLPSAQLINAGPGRYNVKAGGTLVTNSQGQRITLRIAP</sequence>
<dbReference type="AlphaFoldDB" id="A0A225SVX3"/>
<dbReference type="Proteomes" id="UP000214747">
    <property type="component" value="Unassembled WGS sequence"/>
</dbReference>
<keyword evidence="1" id="KW-0175">Coiled coil</keyword>
<evidence type="ECO:0000313" key="3">
    <source>
        <dbReference type="Proteomes" id="UP000214747"/>
    </source>
</evidence>
<proteinExistence type="predicted"/>
<organism evidence="2 3">
    <name type="scientific">Herbaspirillum aquaticum</name>
    <dbReference type="NCBI Taxonomy" id="568783"/>
    <lineage>
        <taxon>Bacteria</taxon>
        <taxon>Pseudomonadati</taxon>
        <taxon>Pseudomonadota</taxon>
        <taxon>Betaproteobacteria</taxon>
        <taxon>Burkholderiales</taxon>
        <taxon>Oxalobacteraceae</taxon>
        <taxon>Herbaspirillum</taxon>
    </lineage>
</organism>
<feature type="coiled-coil region" evidence="1">
    <location>
        <begin position="244"/>
        <end position="271"/>
    </location>
</feature>
<reference evidence="2 3" key="1">
    <citation type="journal article" date="2010" name="Int. J. Syst. Evol. Microbiol.">
        <title>Reclassification of Herbaspirillum putei as a later heterotypic synonym of Herbaspirillum huttiense, with the description of H. huttiense subsp. huttiense subsp. nov. and H. huttiense subsp. putei subsp. nov., comb. nov., and description of Herbaspirillum aquaticum sp. nov.</title>
        <authorList>
            <person name="Dobritsa A.P."/>
            <person name="Reddy M.C."/>
            <person name="Samadpour M."/>
        </authorList>
    </citation>
    <scope>NUCLEOTIDE SEQUENCE [LARGE SCALE GENOMIC DNA]</scope>
    <source>
        <strain evidence="2 3">IEH 4430</strain>
    </source>
</reference>
<accession>A0A225SVX3</accession>
<dbReference type="EMBL" id="NJGV01000006">
    <property type="protein sequence ID" value="OWY35301.1"/>
    <property type="molecule type" value="Genomic_DNA"/>
</dbReference>
<protein>
    <submittedName>
        <fullName evidence="2">Uncharacterized protein</fullName>
    </submittedName>
</protein>
<evidence type="ECO:0000313" key="2">
    <source>
        <dbReference type="EMBL" id="OWY35301.1"/>
    </source>
</evidence>
<keyword evidence="3" id="KW-1185">Reference proteome</keyword>
<evidence type="ECO:0000256" key="1">
    <source>
        <dbReference type="SAM" id="Coils"/>
    </source>
</evidence>
<comment type="caution">
    <text evidence="2">The sequence shown here is derived from an EMBL/GenBank/DDBJ whole genome shotgun (WGS) entry which is preliminary data.</text>
</comment>